<gene>
    <name evidence="3" type="ORF">K490DRAFT_61613</name>
</gene>
<dbReference type="SUPFAM" id="SSF81383">
    <property type="entry name" value="F-box domain"/>
    <property type="match status" value="1"/>
</dbReference>
<proteinExistence type="predicted"/>
<feature type="domain" description="F-box" evidence="2">
    <location>
        <begin position="63"/>
        <end position="95"/>
    </location>
</feature>
<dbReference type="Pfam" id="PF12937">
    <property type="entry name" value="F-box-like"/>
    <property type="match status" value="1"/>
</dbReference>
<evidence type="ECO:0000256" key="1">
    <source>
        <dbReference type="SAM" id="MobiDB-lite"/>
    </source>
</evidence>
<dbReference type="Proteomes" id="UP000799776">
    <property type="component" value="Unassembled WGS sequence"/>
</dbReference>
<accession>A0A9P4M3S9</accession>
<dbReference type="InterPro" id="IPR036047">
    <property type="entry name" value="F-box-like_dom_sf"/>
</dbReference>
<evidence type="ECO:0000313" key="3">
    <source>
        <dbReference type="EMBL" id="KAF2092169.1"/>
    </source>
</evidence>
<comment type="caution">
    <text evidence="3">The sequence shown here is derived from an EMBL/GenBank/DDBJ whole genome shotgun (WGS) entry which is preliminary data.</text>
</comment>
<reference evidence="3" key="1">
    <citation type="journal article" date="2020" name="Stud. Mycol.">
        <title>101 Dothideomycetes genomes: a test case for predicting lifestyles and emergence of pathogens.</title>
        <authorList>
            <person name="Haridas S."/>
            <person name="Albert R."/>
            <person name="Binder M."/>
            <person name="Bloem J."/>
            <person name="Labutti K."/>
            <person name="Salamov A."/>
            <person name="Andreopoulos B."/>
            <person name="Baker S."/>
            <person name="Barry K."/>
            <person name="Bills G."/>
            <person name="Bluhm B."/>
            <person name="Cannon C."/>
            <person name="Castanera R."/>
            <person name="Culley D."/>
            <person name="Daum C."/>
            <person name="Ezra D."/>
            <person name="Gonzalez J."/>
            <person name="Henrissat B."/>
            <person name="Kuo A."/>
            <person name="Liang C."/>
            <person name="Lipzen A."/>
            <person name="Lutzoni F."/>
            <person name="Magnuson J."/>
            <person name="Mondo S."/>
            <person name="Nolan M."/>
            <person name="Ohm R."/>
            <person name="Pangilinan J."/>
            <person name="Park H.-J."/>
            <person name="Ramirez L."/>
            <person name="Alfaro M."/>
            <person name="Sun H."/>
            <person name="Tritt A."/>
            <person name="Yoshinaga Y."/>
            <person name="Zwiers L.-H."/>
            <person name="Turgeon B."/>
            <person name="Goodwin S."/>
            <person name="Spatafora J."/>
            <person name="Crous P."/>
            <person name="Grigoriev I."/>
        </authorList>
    </citation>
    <scope>NUCLEOTIDE SEQUENCE</scope>
    <source>
        <strain evidence="3">CBS 121410</strain>
    </source>
</reference>
<dbReference type="OrthoDB" id="3800738at2759"/>
<keyword evidence="4" id="KW-1185">Reference proteome</keyword>
<evidence type="ECO:0000313" key="4">
    <source>
        <dbReference type="Proteomes" id="UP000799776"/>
    </source>
</evidence>
<sequence length="376" mass="43765">MAEDTPPPESGSATRDAQTGDSNVQNLLAMLARKREAAKRLITRKTRTPAISTPAADQVFAVTEILEKILFYLPARDLLIDQRVCHKWRAVTKENRVLQQALWMQPRDYKENFYLTEPNDLSLQRGPINPFGFEIFRPLQDCYPDFDHHIYRDEPYDLVPPLCWTKDKKKRKAMLRKEASWRKMLVSETYFSIVCVPESMDEFQTRTTTLDGPRLGALYDLHYAFKSSHYRDNGDMAWFFTEQFNPPTEQLRVSNMSHAHLLPYLMLLQCYIVARRPVAYAPAPSRRGLSKLIHRYKTYFSVRMRESSIKELESEAYGVVAQEAIDWVVSGNCGIMVFWWPSCDEEGRYAAQTGGEKIWEDCSELPIVLNRLRNRM</sequence>
<evidence type="ECO:0000259" key="2">
    <source>
        <dbReference type="Pfam" id="PF12937"/>
    </source>
</evidence>
<name>A0A9P4M3S9_9PEZI</name>
<organism evidence="3 4">
    <name type="scientific">Saccharata proteae CBS 121410</name>
    <dbReference type="NCBI Taxonomy" id="1314787"/>
    <lineage>
        <taxon>Eukaryota</taxon>
        <taxon>Fungi</taxon>
        <taxon>Dikarya</taxon>
        <taxon>Ascomycota</taxon>
        <taxon>Pezizomycotina</taxon>
        <taxon>Dothideomycetes</taxon>
        <taxon>Dothideomycetes incertae sedis</taxon>
        <taxon>Botryosphaeriales</taxon>
        <taxon>Saccharataceae</taxon>
        <taxon>Saccharata</taxon>
    </lineage>
</organism>
<dbReference type="InterPro" id="IPR001810">
    <property type="entry name" value="F-box_dom"/>
</dbReference>
<dbReference type="Gene3D" id="1.20.1280.50">
    <property type="match status" value="1"/>
</dbReference>
<protein>
    <recommendedName>
        <fullName evidence="2">F-box domain-containing protein</fullName>
    </recommendedName>
</protein>
<dbReference type="AlphaFoldDB" id="A0A9P4M3S9"/>
<feature type="compositionally biased region" description="Polar residues" evidence="1">
    <location>
        <begin position="11"/>
        <end position="20"/>
    </location>
</feature>
<dbReference type="EMBL" id="ML978711">
    <property type="protein sequence ID" value="KAF2092169.1"/>
    <property type="molecule type" value="Genomic_DNA"/>
</dbReference>
<feature type="region of interest" description="Disordered" evidence="1">
    <location>
        <begin position="1"/>
        <end position="20"/>
    </location>
</feature>